<accession>A0A562MNM2</accession>
<dbReference type="OrthoDB" id="4410706at2"/>
<dbReference type="AlphaFoldDB" id="A0A562MNM2"/>
<organism evidence="1 2">
    <name type="scientific">Sphingobacterium siyangense</name>
    <dbReference type="NCBI Taxonomy" id="459529"/>
    <lineage>
        <taxon>Bacteria</taxon>
        <taxon>Pseudomonadati</taxon>
        <taxon>Bacteroidota</taxon>
        <taxon>Sphingobacteriia</taxon>
        <taxon>Sphingobacteriales</taxon>
        <taxon>Sphingobacteriaceae</taxon>
        <taxon>Sphingobacterium</taxon>
    </lineage>
</organism>
<evidence type="ECO:0000313" key="1">
    <source>
        <dbReference type="EMBL" id="TWI21547.1"/>
    </source>
</evidence>
<dbReference type="Proteomes" id="UP000315908">
    <property type="component" value="Unassembled WGS sequence"/>
</dbReference>
<evidence type="ECO:0000313" key="2">
    <source>
        <dbReference type="Proteomes" id="UP000315908"/>
    </source>
</evidence>
<protein>
    <submittedName>
        <fullName evidence="1">Uncharacterized protein</fullName>
    </submittedName>
</protein>
<proteinExistence type="predicted"/>
<sequence>MRNQTSDMNYLAYSKDGLHFRVFEKPLAAANVYRSSVFPKTSYSKSIELGAVIGYKSGWNLWLS</sequence>
<comment type="caution">
    <text evidence="1">The sequence shown here is derived from an EMBL/GenBank/DDBJ whole genome shotgun (WGS) entry which is preliminary data.</text>
</comment>
<dbReference type="EMBL" id="VLKR01000007">
    <property type="protein sequence ID" value="TWI21547.1"/>
    <property type="molecule type" value="Genomic_DNA"/>
</dbReference>
<reference evidence="1 2" key="1">
    <citation type="journal article" date="2015" name="Stand. Genomic Sci.">
        <title>Genomic Encyclopedia of Bacterial and Archaeal Type Strains, Phase III: the genomes of soil and plant-associated and newly described type strains.</title>
        <authorList>
            <person name="Whitman W.B."/>
            <person name="Woyke T."/>
            <person name="Klenk H.P."/>
            <person name="Zhou Y."/>
            <person name="Lilburn T.G."/>
            <person name="Beck B.J."/>
            <person name="De Vos P."/>
            <person name="Vandamme P."/>
            <person name="Eisen J.A."/>
            <person name="Garrity G."/>
            <person name="Hugenholtz P."/>
            <person name="Kyrpides N.C."/>
        </authorList>
    </citation>
    <scope>NUCLEOTIDE SEQUENCE [LARGE SCALE GENOMIC DNA]</scope>
    <source>
        <strain evidence="1 2">CGMCC 1.6855</strain>
    </source>
</reference>
<gene>
    <name evidence="1" type="ORF">IQ31_01679</name>
</gene>
<dbReference type="RefSeq" id="WP_145327701.1">
    <property type="nucleotide sequence ID" value="NZ_DALZSL010000007.1"/>
</dbReference>
<name>A0A562MNM2_9SPHI</name>